<reference evidence="4 5" key="1">
    <citation type="submission" date="2016-11" db="EMBL/GenBank/DDBJ databases">
        <title>The macronuclear genome of Stentor coeruleus: a giant cell with tiny introns.</title>
        <authorList>
            <person name="Slabodnick M."/>
            <person name="Ruby J.G."/>
            <person name="Reiff S.B."/>
            <person name="Swart E.C."/>
            <person name="Gosai S."/>
            <person name="Prabakaran S."/>
            <person name="Witkowska E."/>
            <person name="Larue G.E."/>
            <person name="Fisher S."/>
            <person name="Freeman R.M."/>
            <person name="Gunawardena J."/>
            <person name="Chu W."/>
            <person name="Stover N.A."/>
            <person name="Gregory B.D."/>
            <person name="Nowacki M."/>
            <person name="Derisi J."/>
            <person name="Roy S.W."/>
            <person name="Marshall W.F."/>
            <person name="Sood P."/>
        </authorList>
    </citation>
    <scope>NUCLEOTIDE SEQUENCE [LARGE SCALE GENOMIC DNA]</scope>
    <source>
        <strain evidence="4">WM001</strain>
    </source>
</reference>
<keyword evidence="1" id="KW-0880">Kelch repeat</keyword>
<protein>
    <submittedName>
        <fullName evidence="4">Uncharacterized protein</fullName>
    </submittedName>
</protein>
<dbReference type="AlphaFoldDB" id="A0A1R2ASQ6"/>
<proteinExistence type="predicted"/>
<dbReference type="PANTHER" id="PTHR46344">
    <property type="entry name" value="OS02G0202900 PROTEIN"/>
    <property type="match status" value="1"/>
</dbReference>
<dbReference type="Gene3D" id="2.120.10.80">
    <property type="entry name" value="Kelch-type beta propeller"/>
    <property type="match status" value="1"/>
</dbReference>
<comment type="caution">
    <text evidence="4">The sequence shown here is derived from an EMBL/GenBank/DDBJ whole genome shotgun (WGS) entry which is preliminary data.</text>
</comment>
<feature type="compositionally biased region" description="Polar residues" evidence="3">
    <location>
        <begin position="42"/>
        <end position="52"/>
    </location>
</feature>
<evidence type="ECO:0000256" key="3">
    <source>
        <dbReference type="SAM" id="MobiDB-lite"/>
    </source>
</evidence>
<dbReference type="SMART" id="SM00612">
    <property type="entry name" value="Kelch"/>
    <property type="match status" value="3"/>
</dbReference>
<sequence>MLSQQHMQNFSRPYYAESREPDYVSPVPPYNKSPQPPDFPSGHSSALRNPNLSRVGGNIINSSNDLNSFTLTKRFPQGSQSVRNLHSPHISPNPDNFANSSKAVPSHRSIFNSSSPIEIGYGGVDKPHYDLNPIVTSNSYREKQLRPIPPPKEKIRAIFAIYYLGFGYDSSSRSFGKPNGLGFLLNENLCMTAHSVIPDEMSALASYAQFRDGEVFKFDPKRCFVTSPNYEFTLLAFQHQSATALRYFKPIHITELFEFHRDDAVHYFPFDAYELKKIMDIDKNSFTFSSGRKEHLVPGTGIFNNHWVLQGMYVRSSSFINIAVRMTPILAFLESYLTLKHNDLLDQFLHMDHMAYLEKFHDRYLYYFEWHGKNIWRYDIDRAQWDHVTLRNLEQMEAEDPLWTFHWNSRLVYLPNASILIIGGKSKDTGNESKDVWMFSPEKYNTLSRYSAMLTARESAACVYVEKFVYILGGKPGLNSCERLSLASKKWQSIAPMYYVRHDATACTALDANYIFVFGGMPLNPTGNTIERYSIKVNEWELLTVLLPRPLARLSVFPVTNRRIAILGGTSSHWVFVLHIEDAVENLAAGHDCTYRIEDCLNNLNEITETVYPVALSRKHNRLFILNCARSGYNGLTPGVVEFGMEDLDIIANEADRQARNTSKKLGTTISLDRHGVRTPYDLQRHIN</sequence>
<dbReference type="SUPFAM" id="SSF117281">
    <property type="entry name" value="Kelch motif"/>
    <property type="match status" value="1"/>
</dbReference>
<dbReference type="OrthoDB" id="304846at2759"/>
<gene>
    <name evidence="4" type="ORF">SteCoe_35255</name>
</gene>
<dbReference type="PANTHER" id="PTHR46344:SF27">
    <property type="entry name" value="KELCH REPEAT SUPERFAMILY PROTEIN"/>
    <property type="match status" value="1"/>
</dbReference>
<evidence type="ECO:0000313" key="5">
    <source>
        <dbReference type="Proteomes" id="UP000187209"/>
    </source>
</evidence>
<feature type="compositionally biased region" description="Polar residues" evidence="3">
    <location>
        <begin position="1"/>
        <end position="11"/>
    </location>
</feature>
<evidence type="ECO:0000256" key="1">
    <source>
        <dbReference type="ARBA" id="ARBA00022441"/>
    </source>
</evidence>
<dbReference type="InterPro" id="IPR006652">
    <property type="entry name" value="Kelch_1"/>
</dbReference>
<dbReference type="Proteomes" id="UP000187209">
    <property type="component" value="Unassembled WGS sequence"/>
</dbReference>
<accession>A0A1R2ASQ6</accession>
<keyword evidence="5" id="KW-1185">Reference proteome</keyword>
<name>A0A1R2ASQ6_9CILI</name>
<evidence type="ECO:0000313" key="4">
    <source>
        <dbReference type="EMBL" id="OMJ67548.1"/>
    </source>
</evidence>
<feature type="region of interest" description="Disordered" evidence="3">
    <location>
        <begin position="1"/>
        <end position="56"/>
    </location>
</feature>
<keyword evidence="2" id="KW-0677">Repeat</keyword>
<evidence type="ECO:0000256" key="2">
    <source>
        <dbReference type="ARBA" id="ARBA00022737"/>
    </source>
</evidence>
<organism evidence="4 5">
    <name type="scientific">Stentor coeruleus</name>
    <dbReference type="NCBI Taxonomy" id="5963"/>
    <lineage>
        <taxon>Eukaryota</taxon>
        <taxon>Sar</taxon>
        <taxon>Alveolata</taxon>
        <taxon>Ciliophora</taxon>
        <taxon>Postciliodesmatophora</taxon>
        <taxon>Heterotrichea</taxon>
        <taxon>Heterotrichida</taxon>
        <taxon>Stentoridae</taxon>
        <taxon>Stentor</taxon>
    </lineage>
</organism>
<dbReference type="InterPro" id="IPR015915">
    <property type="entry name" value="Kelch-typ_b-propeller"/>
</dbReference>
<feature type="compositionally biased region" description="Pro residues" evidence="3">
    <location>
        <begin position="26"/>
        <end position="39"/>
    </location>
</feature>
<dbReference type="EMBL" id="MPUH01001477">
    <property type="protein sequence ID" value="OMJ67548.1"/>
    <property type="molecule type" value="Genomic_DNA"/>
</dbReference>